<dbReference type="GO" id="GO:0016491">
    <property type="term" value="F:oxidoreductase activity"/>
    <property type="evidence" value="ECO:0007669"/>
    <property type="project" value="UniProtKB-KW"/>
</dbReference>
<accession>A0A840MY77</accession>
<protein>
    <submittedName>
        <fullName evidence="3">GST-like protein</fullName>
        <ecNumber evidence="3">1.8.4.-</ecNumber>
    </submittedName>
</protein>
<dbReference type="InterPro" id="IPR040079">
    <property type="entry name" value="Glutathione_S-Trfase"/>
</dbReference>
<evidence type="ECO:0000259" key="2">
    <source>
        <dbReference type="PROSITE" id="PS50405"/>
    </source>
</evidence>
<dbReference type="InterPro" id="IPR010987">
    <property type="entry name" value="Glutathione-S-Trfase_C-like"/>
</dbReference>
<dbReference type="PROSITE" id="PS50405">
    <property type="entry name" value="GST_CTER"/>
    <property type="match status" value="1"/>
</dbReference>
<evidence type="ECO:0000313" key="3">
    <source>
        <dbReference type="EMBL" id="MBB5051692.1"/>
    </source>
</evidence>
<proteinExistence type="predicted"/>
<evidence type="ECO:0000259" key="1">
    <source>
        <dbReference type="PROSITE" id="PS50404"/>
    </source>
</evidence>
<gene>
    <name evidence="3" type="ORF">HNQ36_001646</name>
</gene>
<dbReference type="PANTHER" id="PTHR44051:SF8">
    <property type="entry name" value="GLUTATHIONE S-TRANSFERASE GSTA"/>
    <property type="match status" value="1"/>
</dbReference>
<dbReference type="Pfam" id="PF13409">
    <property type="entry name" value="GST_N_2"/>
    <property type="match status" value="1"/>
</dbReference>
<reference evidence="3 4" key="1">
    <citation type="submission" date="2020-08" db="EMBL/GenBank/DDBJ databases">
        <title>Genomic Encyclopedia of Type Strains, Phase IV (KMG-IV): sequencing the most valuable type-strain genomes for metagenomic binning, comparative biology and taxonomic classification.</title>
        <authorList>
            <person name="Goeker M."/>
        </authorList>
    </citation>
    <scope>NUCLEOTIDE SEQUENCE [LARGE SCALE GENOMIC DNA]</scope>
    <source>
        <strain evidence="3 4">DSM 17498</strain>
    </source>
</reference>
<sequence>MIELYTWSTQNARKVTIMLEECELAYSIRPINLFKNEQKDEAFLAINPNGRVPALIDPDAPSGPVVVAESGAILIYLAEKTGKFLPPSGPERYGALHWLMWQMSAVGPVFGNLAHFVAAVDPDSPRVNAYLRATMAPGVFAYPLKRFGDEAMRLVSVLERQLEGREFIAGELSIADFATYAWFESIWAGFRARQPVIDDLNPNVAAWMTRLATRPHTRRGMERLAWGVDLEKESA</sequence>
<dbReference type="SFLD" id="SFLDS00019">
    <property type="entry name" value="Glutathione_Transferase_(cytos"/>
    <property type="match status" value="1"/>
</dbReference>
<dbReference type="InterPro" id="IPR004045">
    <property type="entry name" value="Glutathione_S-Trfase_N"/>
</dbReference>
<dbReference type="SFLD" id="SFLDG00358">
    <property type="entry name" value="Main_(cytGST)"/>
    <property type="match status" value="1"/>
</dbReference>
<dbReference type="SUPFAM" id="SSF52833">
    <property type="entry name" value="Thioredoxin-like"/>
    <property type="match status" value="1"/>
</dbReference>
<dbReference type="SFLD" id="SFLDG01151">
    <property type="entry name" value="Main.2:_Nu-like"/>
    <property type="match status" value="1"/>
</dbReference>
<evidence type="ECO:0000313" key="4">
    <source>
        <dbReference type="Proteomes" id="UP000521227"/>
    </source>
</evidence>
<dbReference type="SUPFAM" id="SSF47616">
    <property type="entry name" value="GST C-terminal domain-like"/>
    <property type="match status" value="1"/>
</dbReference>
<dbReference type="PANTHER" id="PTHR44051">
    <property type="entry name" value="GLUTATHIONE S-TRANSFERASE-RELATED"/>
    <property type="match status" value="1"/>
</dbReference>
<feature type="domain" description="GST C-terminal" evidence="2">
    <location>
        <begin position="88"/>
        <end position="235"/>
    </location>
</feature>
<name>A0A840MY77_9BRAD</name>
<dbReference type="EMBL" id="JACHIJ010000002">
    <property type="protein sequence ID" value="MBB5051692.1"/>
    <property type="molecule type" value="Genomic_DNA"/>
</dbReference>
<dbReference type="Pfam" id="PF00043">
    <property type="entry name" value="GST_C"/>
    <property type="match status" value="1"/>
</dbReference>
<dbReference type="InterPro" id="IPR036249">
    <property type="entry name" value="Thioredoxin-like_sf"/>
</dbReference>
<feature type="domain" description="GST N-terminal" evidence="1">
    <location>
        <begin position="1"/>
        <end position="85"/>
    </location>
</feature>
<dbReference type="InterPro" id="IPR036282">
    <property type="entry name" value="Glutathione-S-Trfase_C_sf"/>
</dbReference>
<dbReference type="PROSITE" id="PS50404">
    <property type="entry name" value="GST_NTER"/>
    <property type="match status" value="1"/>
</dbReference>
<dbReference type="CDD" id="cd03048">
    <property type="entry name" value="GST_N_Ure2p_like"/>
    <property type="match status" value="1"/>
</dbReference>
<dbReference type="RefSeq" id="WP_184083740.1">
    <property type="nucleotide sequence ID" value="NZ_JACHIJ010000002.1"/>
</dbReference>
<dbReference type="EC" id="1.8.4.-" evidence="3"/>
<comment type="caution">
    <text evidence="3">The sequence shown here is derived from an EMBL/GenBank/DDBJ whole genome shotgun (WGS) entry which is preliminary data.</text>
</comment>
<dbReference type="InterPro" id="IPR004046">
    <property type="entry name" value="GST_C"/>
</dbReference>
<dbReference type="Proteomes" id="UP000521227">
    <property type="component" value="Unassembled WGS sequence"/>
</dbReference>
<organism evidence="3 4">
    <name type="scientific">Afipia massiliensis</name>
    <dbReference type="NCBI Taxonomy" id="211460"/>
    <lineage>
        <taxon>Bacteria</taxon>
        <taxon>Pseudomonadati</taxon>
        <taxon>Pseudomonadota</taxon>
        <taxon>Alphaproteobacteria</taxon>
        <taxon>Hyphomicrobiales</taxon>
        <taxon>Nitrobacteraceae</taxon>
        <taxon>Afipia</taxon>
    </lineage>
</organism>
<keyword evidence="3" id="KW-0560">Oxidoreductase</keyword>
<dbReference type="Gene3D" id="1.20.1050.10">
    <property type="match status" value="1"/>
</dbReference>
<dbReference type="AlphaFoldDB" id="A0A840MY77"/>
<dbReference type="Gene3D" id="3.40.30.10">
    <property type="entry name" value="Glutaredoxin"/>
    <property type="match status" value="1"/>
</dbReference>